<feature type="transmembrane region" description="Helical" evidence="6">
    <location>
        <begin position="294"/>
        <end position="312"/>
    </location>
</feature>
<evidence type="ECO:0000256" key="4">
    <source>
        <dbReference type="ARBA" id="ARBA00023136"/>
    </source>
</evidence>
<feature type="transmembrane region" description="Helical" evidence="6">
    <location>
        <begin position="318"/>
        <end position="338"/>
    </location>
</feature>
<name>A0A143HNQ4_MICTH</name>
<feature type="transmembrane region" description="Helical" evidence="6">
    <location>
        <begin position="350"/>
        <end position="373"/>
    </location>
</feature>
<evidence type="ECO:0000313" key="8">
    <source>
        <dbReference type="EMBL" id="AMX02902.1"/>
    </source>
</evidence>
<feature type="transmembrane region" description="Helical" evidence="6">
    <location>
        <begin position="261"/>
        <end position="282"/>
    </location>
</feature>
<dbReference type="GeneID" id="76608429"/>
<feature type="domain" description="Major facilitator superfamily (MFS) profile" evidence="7">
    <location>
        <begin position="9"/>
        <end position="405"/>
    </location>
</feature>
<dbReference type="InterPro" id="IPR011701">
    <property type="entry name" value="MFS"/>
</dbReference>
<dbReference type="PANTHER" id="PTHR11662">
    <property type="entry name" value="SOLUTE CARRIER FAMILY 17"/>
    <property type="match status" value="1"/>
</dbReference>
<dbReference type="Gene3D" id="1.20.1250.20">
    <property type="entry name" value="MFS general substrate transporter like domains"/>
    <property type="match status" value="2"/>
</dbReference>
<dbReference type="EMBL" id="CP014864">
    <property type="protein sequence ID" value="AMX02902.1"/>
    <property type="molecule type" value="Genomic_DNA"/>
</dbReference>
<dbReference type="PANTHER" id="PTHR11662:SF333">
    <property type="entry name" value="D-GALACTONATE TRANSPORTER"/>
    <property type="match status" value="1"/>
</dbReference>
<feature type="transmembrane region" description="Helical" evidence="6">
    <location>
        <begin position="74"/>
        <end position="100"/>
    </location>
</feature>
<keyword evidence="4 6" id="KW-0472">Membrane</keyword>
<dbReference type="AlphaFoldDB" id="A0A143HNQ4"/>
<dbReference type="CDD" id="cd17319">
    <property type="entry name" value="MFS_ExuT_GudP_like"/>
    <property type="match status" value="1"/>
</dbReference>
<accession>A0A143HNQ4</accession>
<dbReference type="Pfam" id="PF07690">
    <property type="entry name" value="MFS_1"/>
    <property type="match status" value="1"/>
</dbReference>
<comment type="similarity">
    <text evidence="5">Belongs to the major facilitator superfamily. Phthalate permease family.</text>
</comment>
<feature type="transmembrane region" description="Helical" evidence="6">
    <location>
        <begin position="221"/>
        <end position="241"/>
    </location>
</feature>
<evidence type="ECO:0000256" key="6">
    <source>
        <dbReference type="SAM" id="Phobius"/>
    </source>
</evidence>
<sequence length="419" mass="46042">MNINNKFFVLALLFISVVINYMDRTNISVAAKFIADDLDLTSVQMGVIFSAFAWTYSAMQIPGGMIVDAVRVRILYPVILVAWSLATIVQGLVTSLAAMVGCRMAVGMFEAPSYPTNNKIVTHWFAERQRASAIAVYTSGQFIGLAFLMPILAVIQEWFGWRGLFIISGLIGIAWAAVWYFMYREPGEKDVGSELCADDNERQAAPSWTNIRFALTNRKLWGIYIGQFCLGSTLIFFLTWFPTYLAEYRGLDNLKTGFWASIPFTAAFFGVLCSGFTSDWLVKRGYSNEFARKTPVIVGLLLSGTVIAANYVESMAAVTFFLSLAFFGNGLASINWVFVSLVAPRHMVGLVGGCFNFIGGLSAVVIPVAIGFLVQDGDFRPALLLIGGLALVGMCSYLFLVGRVEEIRVPGQEVETLSV</sequence>
<comment type="subcellular location">
    <subcellularLocation>
        <location evidence="1">Membrane</location>
        <topology evidence="1">Multi-pass membrane protein</topology>
    </subcellularLocation>
</comment>
<evidence type="ECO:0000256" key="2">
    <source>
        <dbReference type="ARBA" id="ARBA00022692"/>
    </source>
</evidence>
<feature type="transmembrane region" description="Helical" evidence="6">
    <location>
        <begin position="134"/>
        <end position="155"/>
    </location>
</feature>
<dbReference type="GO" id="GO:0016020">
    <property type="term" value="C:membrane"/>
    <property type="evidence" value="ECO:0007669"/>
    <property type="project" value="UniProtKB-SubCell"/>
</dbReference>
<keyword evidence="3 6" id="KW-1133">Transmembrane helix</keyword>
<dbReference type="GO" id="GO:0022857">
    <property type="term" value="F:transmembrane transporter activity"/>
    <property type="evidence" value="ECO:0007669"/>
    <property type="project" value="InterPro"/>
</dbReference>
<dbReference type="InterPro" id="IPR050382">
    <property type="entry name" value="MFS_Na/Anion_cotransporter"/>
</dbReference>
<gene>
    <name evidence="8" type="ORF">A3224_10235</name>
</gene>
<organism evidence="8 9">
    <name type="scientific">Microbulbifer thermotolerans</name>
    <dbReference type="NCBI Taxonomy" id="252514"/>
    <lineage>
        <taxon>Bacteria</taxon>
        <taxon>Pseudomonadati</taxon>
        <taxon>Pseudomonadota</taxon>
        <taxon>Gammaproteobacteria</taxon>
        <taxon>Cellvibrionales</taxon>
        <taxon>Microbulbiferaceae</taxon>
        <taxon>Microbulbifer</taxon>
    </lineage>
</organism>
<feature type="transmembrane region" description="Helical" evidence="6">
    <location>
        <begin position="161"/>
        <end position="183"/>
    </location>
</feature>
<dbReference type="InterPro" id="IPR020846">
    <property type="entry name" value="MFS_dom"/>
</dbReference>
<protein>
    <submittedName>
        <fullName evidence="8">Glucarate transporter</fullName>
    </submittedName>
</protein>
<dbReference type="KEGG" id="mthd:A3224_10235"/>
<dbReference type="PROSITE" id="PS50850">
    <property type="entry name" value="MFS"/>
    <property type="match status" value="1"/>
</dbReference>
<keyword evidence="2 6" id="KW-0812">Transmembrane</keyword>
<feature type="transmembrane region" description="Helical" evidence="6">
    <location>
        <begin position="379"/>
        <end position="400"/>
    </location>
</feature>
<dbReference type="RefSeq" id="WP_067154089.1">
    <property type="nucleotide sequence ID" value="NZ_CP014864.1"/>
</dbReference>
<evidence type="ECO:0000256" key="1">
    <source>
        <dbReference type="ARBA" id="ARBA00004141"/>
    </source>
</evidence>
<evidence type="ECO:0000256" key="5">
    <source>
        <dbReference type="ARBA" id="ARBA00038514"/>
    </source>
</evidence>
<evidence type="ECO:0000259" key="7">
    <source>
        <dbReference type="PROSITE" id="PS50850"/>
    </source>
</evidence>
<evidence type="ECO:0000313" key="9">
    <source>
        <dbReference type="Proteomes" id="UP000076077"/>
    </source>
</evidence>
<proteinExistence type="inferred from homology"/>
<dbReference type="SUPFAM" id="SSF103473">
    <property type="entry name" value="MFS general substrate transporter"/>
    <property type="match status" value="1"/>
</dbReference>
<evidence type="ECO:0000256" key="3">
    <source>
        <dbReference type="ARBA" id="ARBA00022989"/>
    </source>
</evidence>
<dbReference type="STRING" id="252514.A3224_10235"/>
<dbReference type="Proteomes" id="UP000076077">
    <property type="component" value="Chromosome"/>
</dbReference>
<dbReference type="OrthoDB" id="9771451at2"/>
<dbReference type="InterPro" id="IPR036259">
    <property type="entry name" value="MFS_trans_sf"/>
</dbReference>
<keyword evidence="9" id="KW-1185">Reference proteome</keyword>
<reference evidence="9" key="1">
    <citation type="submission" date="2016-03" db="EMBL/GenBank/DDBJ databases">
        <authorList>
            <person name="Lee Y.-S."/>
            <person name="Choi Y.-L."/>
        </authorList>
    </citation>
    <scope>NUCLEOTIDE SEQUENCE [LARGE SCALE GENOMIC DNA]</scope>
    <source>
        <strain evidence="9">DAU221</strain>
    </source>
</reference>